<feature type="transmembrane region" description="Helical" evidence="1">
    <location>
        <begin position="275"/>
        <end position="295"/>
    </location>
</feature>
<evidence type="ECO:0000256" key="1">
    <source>
        <dbReference type="SAM" id="Phobius"/>
    </source>
</evidence>
<sequence>MSNLDFLDSLSKLNFIGVVSLFGGEIALSALRYSVLIRSTVQSLYLSMVVSPGLQTVSLKMFRRMEDRVSKAMSGGIEDDKRDIIGLSASGKYQYTGLHSGTKMAVGSILGEALAKASVEFKDVESTRQGPQRRGLQLKVMKLGRLSEEVNRGIRMEADGGLTGIRAAILYIIPLITVAGVVVAILDKDYGACTLIILNVICNMAVTFTVRSYGVSYPSGNASPGSPPGDALIQNADGTEMCLILADENTLQYLFQKPLVVPPASDDKLWNTLHLFAAYSSYLMVIVNIIVIPFSDIVGQLTFGILMFFGVVQNLTLSILDGNELLLRSMRRLFIIEPAEGYTFQTRSSAIAYCMLRSKSTDIRQLKHLLPDTMTFGAWGDKVIEKVKTLRDSKESANNGIIASLMENLELDLNDAFTEIEKENSGQLPAV</sequence>
<keyword evidence="1" id="KW-1133">Transmembrane helix</keyword>
<dbReference type="EMBL" id="JAAAIP010000186">
    <property type="protein sequence ID" value="KAG0323558.1"/>
    <property type="molecule type" value="Genomic_DNA"/>
</dbReference>
<feature type="transmembrane region" description="Helical" evidence="1">
    <location>
        <begin position="192"/>
        <end position="210"/>
    </location>
</feature>
<keyword evidence="1" id="KW-0812">Transmembrane</keyword>
<keyword evidence="3" id="KW-1185">Reference proteome</keyword>
<keyword evidence="1" id="KW-0472">Membrane</keyword>
<reference evidence="2" key="1">
    <citation type="journal article" date="2020" name="Fungal Divers.">
        <title>Resolving the Mortierellaceae phylogeny through synthesis of multi-gene phylogenetics and phylogenomics.</title>
        <authorList>
            <person name="Vandepol N."/>
            <person name="Liber J."/>
            <person name="Desiro A."/>
            <person name="Na H."/>
            <person name="Kennedy M."/>
            <person name="Barry K."/>
            <person name="Grigoriev I.V."/>
            <person name="Miller A.N."/>
            <person name="O'Donnell K."/>
            <person name="Stajich J.E."/>
            <person name="Bonito G."/>
        </authorList>
    </citation>
    <scope>NUCLEOTIDE SEQUENCE</scope>
    <source>
        <strain evidence="2">REB-010B</strain>
    </source>
</reference>
<organism evidence="2 3">
    <name type="scientific">Dissophora globulifera</name>
    <dbReference type="NCBI Taxonomy" id="979702"/>
    <lineage>
        <taxon>Eukaryota</taxon>
        <taxon>Fungi</taxon>
        <taxon>Fungi incertae sedis</taxon>
        <taxon>Mucoromycota</taxon>
        <taxon>Mortierellomycotina</taxon>
        <taxon>Mortierellomycetes</taxon>
        <taxon>Mortierellales</taxon>
        <taxon>Mortierellaceae</taxon>
        <taxon>Dissophora</taxon>
    </lineage>
</organism>
<evidence type="ECO:0000313" key="2">
    <source>
        <dbReference type="EMBL" id="KAG0323558.1"/>
    </source>
</evidence>
<dbReference type="OrthoDB" id="2429724at2759"/>
<gene>
    <name evidence="2" type="ORF">BGZ99_002733</name>
</gene>
<accession>A0A9P6RNA3</accession>
<proteinExistence type="predicted"/>
<evidence type="ECO:0000313" key="3">
    <source>
        <dbReference type="Proteomes" id="UP000738325"/>
    </source>
</evidence>
<protein>
    <submittedName>
        <fullName evidence="2">Uncharacterized protein</fullName>
    </submittedName>
</protein>
<comment type="caution">
    <text evidence="2">The sequence shown here is derived from an EMBL/GenBank/DDBJ whole genome shotgun (WGS) entry which is preliminary data.</text>
</comment>
<name>A0A9P6RNA3_9FUNG</name>
<feature type="transmembrane region" description="Helical" evidence="1">
    <location>
        <begin position="301"/>
        <end position="322"/>
    </location>
</feature>
<dbReference type="AlphaFoldDB" id="A0A9P6RNA3"/>
<feature type="transmembrane region" description="Helical" evidence="1">
    <location>
        <begin position="165"/>
        <end position="186"/>
    </location>
</feature>
<dbReference type="Proteomes" id="UP000738325">
    <property type="component" value="Unassembled WGS sequence"/>
</dbReference>